<dbReference type="EMBL" id="JAWQEG010000092">
    <property type="protein sequence ID" value="KAK3894779.1"/>
    <property type="molecule type" value="Genomic_DNA"/>
</dbReference>
<dbReference type="GO" id="GO:0008233">
    <property type="term" value="F:peptidase activity"/>
    <property type="evidence" value="ECO:0007669"/>
    <property type="project" value="UniProtKB-KW"/>
</dbReference>
<keyword evidence="2" id="KW-0479">Metal-binding</keyword>
<dbReference type="GO" id="GO:0015074">
    <property type="term" value="P:DNA integration"/>
    <property type="evidence" value="ECO:0007669"/>
    <property type="project" value="InterPro"/>
</dbReference>
<protein>
    <recommendedName>
        <fullName evidence="8">Myosin heavy fast skeletal muscle</fullName>
    </recommendedName>
</protein>
<dbReference type="InterPro" id="IPR036397">
    <property type="entry name" value="RNaseH_sf"/>
</dbReference>
<dbReference type="GO" id="GO:0003676">
    <property type="term" value="F:nucleic acid binding"/>
    <property type="evidence" value="ECO:0007669"/>
    <property type="project" value="InterPro"/>
</dbReference>
<feature type="domain" description="Integrase catalytic" evidence="5">
    <location>
        <begin position="474"/>
        <end position="658"/>
    </location>
</feature>
<dbReference type="AlphaFoldDB" id="A0AAE1GKP6"/>
<sequence>MSSTLTGYGPRHRLVFDGDGEKFELWKAKFRGYLTTKELDGVLQEGSTPEASENKQVYAELIQLLDDRSIALILRDAADKGKEALQILRNYYLGASKPRVISLYKKLSTLRLGGDEQLVDYIIRAEAVTAALKKAGEAVSDSMTMAMVLSGLPQAYDTFSTVVEQREKEMTFQEFKKALMNYEESRKLRSSREEESVMNTSRFPLKCYECHQTGHKSFQCPQRAQQNRRWCNKCKSNTHQCRKKNATTANTVSSKGDQAPRGEDSDEGDNLHNFAFQASTQSLRDNKASTSTLLVDSGASVHIVTDKTKFIRFDRDFEPDKQVMQLADGSRQTEDVLGRGDASVMLYDINGKLREMVMKNTLYIPSYKFDIFSVPAATRKGVCVNFEPNHAELVTPDGSVFNVKRQGNLYFINNVESVQVNGAHTAEEWHKILGHCNFKDIIKLEKAVEGMHISGEKERVHCEACTLGKMSKFTNRKPDKRATRNLDLVHSDLAGPMNVVGKGGFKYAITFVDDHSGAFMVYLMKEKSDTVSATEKFLADSAPYGSVKRLRTDNGGEYISKKFKSLMVKHKIKQEYSAPHSPHQNGTAERSWRTMCEMARWNNMDNEFHRFLMLQPNMEIPFMNHWEEMVNRLERRARRVRRIVPDRMNPFQAMTDGEFTERFRLPKDTVQNLINDIDNQLLTAVDQRGTPIPPHIQVVIALGCMATGSHQNVMGDCYSVSQSAVSRCLARVSRAIAGLRPRYVKYPAGQELQMEAYMIAEYYGQA</sequence>
<dbReference type="InterPro" id="IPR001584">
    <property type="entry name" value="Integrase_cat-core"/>
</dbReference>
<dbReference type="Proteomes" id="UP001286313">
    <property type="component" value="Unassembled WGS sequence"/>
</dbReference>
<feature type="domain" description="CCHC-type" evidence="4">
    <location>
        <begin position="206"/>
        <end position="222"/>
    </location>
</feature>
<evidence type="ECO:0000256" key="3">
    <source>
        <dbReference type="SAM" id="MobiDB-lite"/>
    </source>
</evidence>
<evidence type="ECO:0000259" key="4">
    <source>
        <dbReference type="PROSITE" id="PS50158"/>
    </source>
</evidence>
<evidence type="ECO:0000313" key="6">
    <source>
        <dbReference type="EMBL" id="KAK3894779.1"/>
    </source>
</evidence>
<dbReference type="InterPro" id="IPR012337">
    <property type="entry name" value="RNaseH-like_sf"/>
</dbReference>
<evidence type="ECO:0000256" key="2">
    <source>
        <dbReference type="PROSITE-ProRule" id="PRU00047"/>
    </source>
</evidence>
<proteinExistence type="predicted"/>
<dbReference type="Pfam" id="PF22936">
    <property type="entry name" value="Pol_BBD"/>
    <property type="match status" value="1"/>
</dbReference>
<dbReference type="InterPro" id="IPR039537">
    <property type="entry name" value="Retrotran_Ty1/copia-like"/>
</dbReference>
<feature type="region of interest" description="Disordered" evidence="3">
    <location>
        <begin position="242"/>
        <end position="271"/>
    </location>
</feature>
<keyword evidence="2" id="KW-0863">Zinc-finger</keyword>
<dbReference type="PANTHER" id="PTHR42648:SF24">
    <property type="entry name" value="INTEGRASE CATALYTIC DOMAIN-CONTAINING PROTEIN"/>
    <property type="match status" value="1"/>
</dbReference>
<organism evidence="6 7">
    <name type="scientific">Petrolisthes cinctipes</name>
    <name type="common">Flat porcelain crab</name>
    <dbReference type="NCBI Taxonomy" id="88211"/>
    <lineage>
        <taxon>Eukaryota</taxon>
        <taxon>Metazoa</taxon>
        <taxon>Ecdysozoa</taxon>
        <taxon>Arthropoda</taxon>
        <taxon>Crustacea</taxon>
        <taxon>Multicrustacea</taxon>
        <taxon>Malacostraca</taxon>
        <taxon>Eumalacostraca</taxon>
        <taxon>Eucarida</taxon>
        <taxon>Decapoda</taxon>
        <taxon>Pleocyemata</taxon>
        <taxon>Anomura</taxon>
        <taxon>Galatheoidea</taxon>
        <taxon>Porcellanidae</taxon>
        <taxon>Petrolisthes</taxon>
    </lineage>
</organism>
<dbReference type="InterPro" id="IPR054722">
    <property type="entry name" value="PolX-like_BBD"/>
</dbReference>
<name>A0AAE1GKP6_PETCI</name>
<dbReference type="PROSITE" id="PS50994">
    <property type="entry name" value="INTEGRASE"/>
    <property type="match status" value="1"/>
</dbReference>
<dbReference type="SMART" id="SM00343">
    <property type="entry name" value="ZnF_C2HC"/>
    <property type="match status" value="1"/>
</dbReference>
<dbReference type="GO" id="GO:0008270">
    <property type="term" value="F:zinc ion binding"/>
    <property type="evidence" value="ECO:0007669"/>
    <property type="project" value="UniProtKB-KW"/>
</dbReference>
<keyword evidence="1" id="KW-0645">Protease</keyword>
<dbReference type="Pfam" id="PF14223">
    <property type="entry name" value="Retrotran_gag_2"/>
    <property type="match status" value="1"/>
</dbReference>
<evidence type="ECO:0000313" key="7">
    <source>
        <dbReference type="Proteomes" id="UP001286313"/>
    </source>
</evidence>
<evidence type="ECO:0000256" key="1">
    <source>
        <dbReference type="ARBA" id="ARBA00022670"/>
    </source>
</evidence>
<keyword evidence="7" id="KW-1185">Reference proteome</keyword>
<dbReference type="InterPro" id="IPR036875">
    <property type="entry name" value="Znf_CCHC_sf"/>
</dbReference>
<dbReference type="SUPFAM" id="SSF53098">
    <property type="entry name" value="Ribonuclease H-like"/>
    <property type="match status" value="1"/>
</dbReference>
<reference evidence="6" key="1">
    <citation type="submission" date="2023-10" db="EMBL/GenBank/DDBJ databases">
        <title>Genome assemblies of two species of porcelain crab, Petrolisthes cinctipes and Petrolisthes manimaculis (Anomura: Porcellanidae).</title>
        <authorList>
            <person name="Angst P."/>
        </authorList>
    </citation>
    <scope>NUCLEOTIDE SEQUENCE</scope>
    <source>
        <strain evidence="6">PB745_01</strain>
        <tissue evidence="6">Gill</tissue>
    </source>
</reference>
<gene>
    <name evidence="6" type="ORF">Pcinc_001501</name>
</gene>
<dbReference type="PANTHER" id="PTHR42648">
    <property type="entry name" value="TRANSPOSASE, PUTATIVE-RELATED"/>
    <property type="match status" value="1"/>
</dbReference>
<dbReference type="Pfam" id="PF00665">
    <property type="entry name" value="rve"/>
    <property type="match status" value="1"/>
</dbReference>
<dbReference type="SUPFAM" id="SSF57756">
    <property type="entry name" value="Retrovirus zinc finger-like domains"/>
    <property type="match status" value="1"/>
</dbReference>
<dbReference type="Gene3D" id="4.10.60.10">
    <property type="entry name" value="Zinc finger, CCHC-type"/>
    <property type="match status" value="1"/>
</dbReference>
<evidence type="ECO:0000259" key="5">
    <source>
        <dbReference type="PROSITE" id="PS50994"/>
    </source>
</evidence>
<comment type="caution">
    <text evidence="6">The sequence shown here is derived from an EMBL/GenBank/DDBJ whole genome shotgun (WGS) entry which is preliminary data.</text>
</comment>
<dbReference type="InterPro" id="IPR001878">
    <property type="entry name" value="Znf_CCHC"/>
</dbReference>
<feature type="compositionally biased region" description="Polar residues" evidence="3">
    <location>
        <begin position="246"/>
        <end position="256"/>
    </location>
</feature>
<dbReference type="GO" id="GO:0006508">
    <property type="term" value="P:proteolysis"/>
    <property type="evidence" value="ECO:0007669"/>
    <property type="project" value="UniProtKB-KW"/>
</dbReference>
<evidence type="ECO:0008006" key="8">
    <source>
        <dbReference type="Google" id="ProtNLM"/>
    </source>
</evidence>
<accession>A0AAE1GKP6</accession>
<dbReference type="Gene3D" id="3.30.420.10">
    <property type="entry name" value="Ribonuclease H-like superfamily/Ribonuclease H"/>
    <property type="match status" value="1"/>
</dbReference>
<keyword evidence="1" id="KW-0378">Hydrolase</keyword>
<dbReference type="PROSITE" id="PS50158">
    <property type="entry name" value="ZF_CCHC"/>
    <property type="match status" value="1"/>
</dbReference>
<keyword evidence="2" id="KW-0862">Zinc</keyword>